<name>A0A8S9SY81_9CYAN</name>
<dbReference type="SUPFAM" id="SSF159501">
    <property type="entry name" value="EreA/ChaN-like"/>
    <property type="match status" value="1"/>
</dbReference>
<dbReference type="AlphaFoldDB" id="A0A8S9SY81"/>
<dbReference type="GO" id="GO:0046677">
    <property type="term" value="P:response to antibiotic"/>
    <property type="evidence" value="ECO:0007669"/>
    <property type="project" value="InterPro"/>
</dbReference>
<keyword evidence="2" id="KW-1185">Reference proteome</keyword>
<dbReference type="InterPro" id="IPR014622">
    <property type="entry name" value="UCP036794_erythomycin"/>
</dbReference>
<gene>
    <name evidence="1" type="ORF">DA73_0400000915</name>
</gene>
<dbReference type="OrthoDB" id="9810066at2"/>
<sequence length="431" mass="49393">MANASTTKLGDVVRQAAHPLIGTAEDYDPLLDLIGDARFVLIGEATHGTHEFYEQRAEITKRLIQEKGFTAVAVEADWPDAYRVNRYVRGVKEDRTPVEALRDFQRFPTWMWRNTDVVNFISWLRQYNDSLPQNATKTGFYGLDLYSMYSSIDEVVGYLDKVDPEAAKQARHRYSCLEHFGEDSQAYGYAASFDMSESCEQQVINQLMELQRKTGEYIQCDSRVKEDEFFYAEQNARLVKSAEEYYRSMFQGRISSWNVRDRHMADTLDRLVTHFDSQGKRTKVVVWEHNSHLGDARATDMSSLDELNVGQLVRERYDRDAVLVGFTTYTGTVTAASHWGGTAQLKRVLPGLPDSYEALFHNTGLPRFLLNLRQDNQAVKALNEPRLERAIGVIYSPKTERVSHYFYTNLPKQFDAVIHIDSTTGVEPIDS</sequence>
<evidence type="ECO:0000313" key="2">
    <source>
        <dbReference type="Proteomes" id="UP000029738"/>
    </source>
</evidence>
<protein>
    <submittedName>
        <fullName evidence="1">Erythromycin esterase family protein</fullName>
    </submittedName>
</protein>
<dbReference type="Gene3D" id="1.20.1440.30">
    <property type="entry name" value="Biosynthetic Protein domain"/>
    <property type="match status" value="1"/>
</dbReference>
<dbReference type="PANTHER" id="PTHR31299">
    <property type="entry name" value="ESTERASE, PUTATIVE (AFU_ORTHOLOGUE AFUA_1G05850)-RELATED"/>
    <property type="match status" value="1"/>
</dbReference>
<dbReference type="Gene3D" id="3.30.1870.10">
    <property type="entry name" value="EreA-like, domain 2"/>
    <property type="match status" value="1"/>
</dbReference>
<dbReference type="Proteomes" id="UP000029738">
    <property type="component" value="Unassembled WGS sequence"/>
</dbReference>
<dbReference type="InterPro" id="IPR052036">
    <property type="entry name" value="Hydrolase/PRTase-associated"/>
</dbReference>
<evidence type="ECO:0000313" key="1">
    <source>
        <dbReference type="EMBL" id="KAF3884213.1"/>
    </source>
</evidence>
<dbReference type="CDD" id="cd14728">
    <property type="entry name" value="Ere-like"/>
    <property type="match status" value="1"/>
</dbReference>
<dbReference type="EMBL" id="JHEG04000001">
    <property type="protein sequence ID" value="KAF3884213.1"/>
    <property type="molecule type" value="Genomic_DNA"/>
</dbReference>
<dbReference type="PANTHER" id="PTHR31299:SF0">
    <property type="entry name" value="ESTERASE, PUTATIVE (AFU_ORTHOLOGUE AFUA_1G05850)-RELATED"/>
    <property type="match status" value="1"/>
</dbReference>
<proteinExistence type="predicted"/>
<reference evidence="1" key="1">
    <citation type="journal article" date="2015" name="Genome Announc.">
        <title>Draft Genome Sequence of Tolypothrix boutellei Strain VB521301.</title>
        <authorList>
            <person name="Chandrababunaidu M.M."/>
            <person name="Singh D."/>
            <person name="Sen D."/>
            <person name="Bhan S."/>
            <person name="Das S."/>
            <person name="Gupta A."/>
            <person name="Adhikary S.P."/>
            <person name="Tripathy S."/>
        </authorList>
    </citation>
    <scope>NUCLEOTIDE SEQUENCE</scope>
    <source>
        <strain evidence="1">VB521301</strain>
    </source>
</reference>
<comment type="caution">
    <text evidence="1">The sequence shown here is derived from an EMBL/GenBank/DDBJ whole genome shotgun (WGS) entry which is preliminary data.</text>
</comment>
<accession>A0A8S9SY81</accession>
<dbReference type="Pfam" id="PF05139">
    <property type="entry name" value="Erythro_esteras"/>
    <property type="match status" value="1"/>
</dbReference>
<dbReference type="RefSeq" id="WP_050045098.1">
    <property type="nucleotide sequence ID" value="NZ_JHEG04000001.1"/>
</dbReference>
<organism evidence="1 2">
    <name type="scientific">Tolypothrix bouteillei VB521301</name>
    <dbReference type="NCBI Taxonomy" id="1479485"/>
    <lineage>
        <taxon>Bacteria</taxon>
        <taxon>Bacillati</taxon>
        <taxon>Cyanobacteriota</taxon>
        <taxon>Cyanophyceae</taxon>
        <taxon>Nostocales</taxon>
        <taxon>Tolypothrichaceae</taxon>
        <taxon>Tolypothrix</taxon>
    </lineage>
</organism>
<dbReference type="InterPro" id="IPR007815">
    <property type="entry name" value="Emycin_Estase"/>
</dbReference>
<dbReference type="Gene3D" id="3.40.1660.10">
    <property type="entry name" value="EreA-like (biosynthetic domain)"/>
    <property type="match status" value="1"/>
</dbReference>
<dbReference type="PIRSF" id="PIRSF036794">
    <property type="entry name" value="UCP_erythr_ester"/>
    <property type="match status" value="1"/>
</dbReference>
<reference evidence="1" key="2">
    <citation type="submission" date="2019-11" db="EMBL/GenBank/DDBJ databases">
        <title>Improved Assembly of Tolypothrix boutellei genome.</title>
        <authorList>
            <person name="Sarangi A.N."/>
            <person name="Mukherjee M."/>
            <person name="Ghosh S."/>
            <person name="Singh D."/>
            <person name="Das A."/>
            <person name="Kant S."/>
            <person name="Prusty A."/>
            <person name="Tripathy S."/>
        </authorList>
    </citation>
    <scope>NUCLEOTIDE SEQUENCE</scope>
    <source>
        <strain evidence="1">VB521301</strain>
    </source>
</reference>